<name>A0A8S0XGG8_9GAMM</name>
<protein>
    <submittedName>
        <fullName evidence="1">Uncharacterized protein</fullName>
    </submittedName>
</protein>
<sequence>MQAMTAIKLSRHTGMDSLQASLPEALRVNANLFWTDLCRTNSLGANLDVRSTGRCPNRKEAVSNPVHRDVDLFTVLGFWVPAIHAGTTWLLLD</sequence>
<dbReference type="AlphaFoldDB" id="A0A8S0XGG8"/>
<evidence type="ECO:0000313" key="1">
    <source>
        <dbReference type="EMBL" id="CAA9891017.1"/>
    </source>
</evidence>
<accession>A0A8S0XGG8</accession>
<comment type="caution">
    <text evidence="1">The sequence shown here is derived from an EMBL/GenBank/DDBJ whole genome shotgun (WGS) entry which is preliminary data.</text>
</comment>
<organism evidence="1 2">
    <name type="scientific">Candidatus Methylobacter favarea</name>
    <dbReference type="NCBI Taxonomy" id="2707345"/>
    <lineage>
        <taxon>Bacteria</taxon>
        <taxon>Pseudomonadati</taxon>
        <taxon>Pseudomonadota</taxon>
        <taxon>Gammaproteobacteria</taxon>
        <taxon>Methylococcales</taxon>
        <taxon>Methylococcaceae</taxon>
        <taxon>Methylobacter</taxon>
    </lineage>
</organism>
<gene>
    <name evidence="1" type="ORF">METHB2_320004</name>
</gene>
<dbReference type="Proteomes" id="UP000494216">
    <property type="component" value="Unassembled WGS sequence"/>
</dbReference>
<evidence type="ECO:0000313" key="2">
    <source>
        <dbReference type="Proteomes" id="UP000494216"/>
    </source>
</evidence>
<proteinExistence type="predicted"/>
<reference evidence="1 2" key="1">
    <citation type="submission" date="2020-02" db="EMBL/GenBank/DDBJ databases">
        <authorList>
            <person name="Hogendoorn C."/>
        </authorList>
    </citation>
    <scope>NUCLEOTIDE SEQUENCE [LARGE SCALE GENOMIC DNA]</scope>
    <source>
        <strain evidence="1">METHB21</strain>
    </source>
</reference>
<dbReference type="EMBL" id="CADCXN010000061">
    <property type="protein sequence ID" value="CAA9891017.1"/>
    <property type="molecule type" value="Genomic_DNA"/>
</dbReference>
<keyword evidence="2" id="KW-1185">Reference proteome</keyword>